<gene>
    <name evidence="9" type="ORF">KQJ23_04695</name>
</gene>
<dbReference type="Pfam" id="PF02018">
    <property type="entry name" value="CBM_4_9"/>
    <property type="match status" value="3"/>
</dbReference>
<feature type="domain" description="GH16" evidence="8">
    <location>
        <begin position="391"/>
        <end position="674"/>
    </location>
</feature>
<evidence type="ECO:0000256" key="4">
    <source>
        <dbReference type="SAM" id="MobiDB-lite"/>
    </source>
</evidence>
<dbReference type="PANTHER" id="PTHR10963">
    <property type="entry name" value="GLYCOSYL HYDROLASE-RELATED"/>
    <property type="match status" value="1"/>
</dbReference>
<accession>A0ABS6FLQ7</accession>
<dbReference type="SMART" id="SM00606">
    <property type="entry name" value="CBD_IV"/>
    <property type="match status" value="1"/>
</dbReference>
<feature type="domain" description="SLH" evidence="7">
    <location>
        <begin position="96"/>
        <end position="154"/>
    </location>
</feature>
<evidence type="ECO:0000256" key="2">
    <source>
        <dbReference type="ARBA" id="ARBA00022729"/>
    </source>
</evidence>
<feature type="domain" description="SLH" evidence="7">
    <location>
        <begin position="156"/>
        <end position="218"/>
    </location>
</feature>
<dbReference type="Proteomes" id="UP000743001">
    <property type="component" value="Unassembled WGS sequence"/>
</dbReference>
<dbReference type="PANTHER" id="PTHR10963:SF55">
    <property type="entry name" value="GLYCOSIDE HYDROLASE FAMILY 16 PROTEIN"/>
    <property type="match status" value="1"/>
</dbReference>
<dbReference type="PROSITE" id="PS51175">
    <property type="entry name" value="CBM6"/>
    <property type="match status" value="1"/>
</dbReference>
<evidence type="ECO:0000256" key="5">
    <source>
        <dbReference type="SAM" id="SignalP"/>
    </source>
</evidence>
<dbReference type="InterPro" id="IPR001119">
    <property type="entry name" value="SLH_dom"/>
</dbReference>
<dbReference type="PROSITE" id="PS51272">
    <property type="entry name" value="SLH"/>
    <property type="match status" value="3"/>
</dbReference>
<dbReference type="InterPro" id="IPR003305">
    <property type="entry name" value="CenC_carb-bd"/>
</dbReference>
<comment type="caution">
    <text evidence="9">The sequence shown here is derived from an EMBL/GenBank/DDBJ whole genome shotgun (WGS) entry which is preliminary data.</text>
</comment>
<feature type="region of interest" description="Disordered" evidence="4">
    <location>
        <begin position="370"/>
        <end position="412"/>
    </location>
</feature>
<comment type="similarity">
    <text evidence="1">Belongs to the glycosyl hydrolase 16 family.</text>
</comment>
<dbReference type="Pfam" id="PF03422">
    <property type="entry name" value="CBM_6"/>
    <property type="match status" value="1"/>
</dbReference>
<feature type="domain" description="SLH" evidence="7">
    <location>
        <begin position="32"/>
        <end position="95"/>
    </location>
</feature>
<dbReference type="RefSeq" id="WP_216477529.1">
    <property type="nucleotide sequence ID" value="NZ_JAHLQJ010000003.1"/>
</dbReference>
<evidence type="ECO:0000256" key="1">
    <source>
        <dbReference type="ARBA" id="ARBA00006865"/>
    </source>
</evidence>
<dbReference type="Pfam" id="PF00395">
    <property type="entry name" value="SLH"/>
    <property type="match status" value="3"/>
</dbReference>
<proteinExistence type="inferred from homology"/>
<dbReference type="InterPro" id="IPR000757">
    <property type="entry name" value="Beta-glucanase-like"/>
</dbReference>
<keyword evidence="10" id="KW-1185">Reference proteome</keyword>
<name>A0ABS6FLQ7_9BACL</name>
<evidence type="ECO:0000259" key="7">
    <source>
        <dbReference type="PROSITE" id="PS51272"/>
    </source>
</evidence>
<evidence type="ECO:0000259" key="6">
    <source>
        <dbReference type="PROSITE" id="PS51175"/>
    </source>
</evidence>
<dbReference type="Pfam" id="PF00722">
    <property type="entry name" value="Glyco_hydro_16"/>
    <property type="match status" value="1"/>
</dbReference>
<keyword evidence="2 5" id="KW-0732">Signal</keyword>
<dbReference type="PROSITE" id="PS51762">
    <property type="entry name" value="GH16_2"/>
    <property type="match status" value="1"/>
</dbReference>
<organism evidence="9 10">
    <name type="scientific">Paenibacillus brevis</name>
    <dbReference type="NCBI Taxonomy" id="2841508"/>
    <lineage>
        <taxon>Bacteria</taxon>
        <taxon>Bacillati</taxon>
        <taxon>Bacillota</taxon>
        <taxon>Bacilli</taxon>
        <taxon>Bacillales</taxon>
        <taxon>Paenibacillaceae</taxon>
        <taxon>Paenibacillus</taxon>
    </lineage>
</organism>
<dbReference type="CDD" id="cd08023">
    <property type="entry name" value="GH16_laminarinase_like"/>
    <property type="match status" value="1"/>
</dbReference>
<evidence type="ECO:0000313" key="10">
    <source>
        <dbReference type="Proteomes" id="UP000743001"/>
    </source>
</evidence>
<sequence>MKKWLALFMACCLTLSAGPVVYGQGEGGGSAQAAPIFKDLSRHWAQSAADRMVDLELMQGDGSGSFRPNDGISRAEFASVLYRMFGFTGQGSFQFEDIRNTDWFYEAIMHANGSGIVQGISQTQLSPHATITREDAAVMIDRAFQLSTGAEGDVALRQFADANDISGYASKSVSYLVSEGFLRGYNGKLEPKSPITRAEAATLLSNMVTDAVTTPGVYDAAKVNGNLILRAAGITLKNTVIEGNLLLAEGIGEGEVQLEGVKVTGTVVIKGGGNHSVLIGNSELNRVVVDKNGDSPVRVVFQENSKVKELLILKKALIEQSVNSPFETLTVGLQAGGTELKLQGEVGRMAVEAAGVTLNGDQVEAGFRGSRAADATQPSGQGTAPSASGGSGGSATTPPGPQPSGEKPVAETTIPDSKWQLAWQDEFNGTQIDSSNWTVENTGLVYNNELQYYSPNNVSLVKDGDRGVLQIEAQKGGYGSKDYSSGKLTSKNKRDWTYGKIVVRAKLPKQQGMWPAIWMMPTDEAHYGGWPASGEIDIMELLGGTKGSGNPSQTYSTIHYDSVQPDGSHGHDQGIYALPDGATFADDYHDFQLEWLPGVLRFYVDGDLVQEVERWQTKAPGQPEYYTYPAPFDRDFYLILNLAVGGDWPGAPDPDFTSETMKVDFVRVYDYKDLDNWPDVTGNPPAVEPKRDPQADGNLLYNENFRGAVNEQGIPESWEFLKNAGGDGSVEIINDQAKGKAVKMTIDHAGTEIYSLQLTQMPLYIAKDKKYKVSFEAKASANRSIMSKITQFGGSWKAYSGEKTFDLTTAWQPYSYEFEMRSNSDNNARFEFNAGKNAEAVYFSNVRVEEIGDAEPLPVERKPLPDLNLIYNGTFDQGSDRLAFWDARIASGAHADISVSNFRKSNIMERQLVVNTVSTGAPEDVVVAQPGLPLEANATYGLYFEAKADTAGSMSVGMVSQGGHGAGFPLGKTAQLTTEMKNYAYEIVIGDGTAVAESELQLLFGGSAGTVYMDNVQLVKRGNPVTVDGYAHIPAKDAWVMNGLQLENSDEGGQHVAYMAEGDLLQFKINAARDGDYVLSARVASGVDDSYIRLSVKDEDGKTVTQATYDLGETGGWQRYKTIYFEPVQLDAAQSYYLDFEGYEYNTLWVDISENKVKNDSQNDWQPVSINDFSRSGNGELILQVADGTSNWWDVQLQQFGISLDEGKHYRLEFDASATEPKALQAVLGLNGIPYTKYLEQPAPLTTGKQHYSFTFEMTEKSDSQTQLAFGLGNPVASAAEHTVSISNVRLYEVNPAAEQGGQPQNVNLISNESNWFSYSDNEGELALKIENGALQASIGSAGSEEWSRQLIYEGFAIQEGYQYSLSFTAKAGKERKLGIGVGWLSGAPDYAFTDYYGNLVELTDQEETFSFNFVINKAGYSNSRISFNMGNFGNGNDSSNTITISDVRLINMGAVK</sequence>
<feature type="domain" description="CBM6" evidence="6">
    <location>
        <begin position="1031"/>
        <end position="1158"/>
    </location>
</feature>
<feature type="signal peptide" evidence="5">
    <location>
        <begin position="1"/>
        <end position="17"/>
    </location>
</feature>
<evidence type="ECO:0000313" key="9">
    <source>
        <dbReference type="EMBL" id="MBU5671127.1"/>
    </source>
</evidence>
<dbReference type="EMBL" id="JAHLQJ010000003">
    <property type="protein sequence ID" value="MBU5671127.1"/>
    <property type="molecule type" value="Genomic_DNA"/>
</dbReference>
<dbReference type="InterPro" id="IPR050546">
    <property type="entry name" value="Glycosyl_Hydrlase_16"/>
</dbReference>
<dbReference type="InterPro" id="IPR006584">
    <property type="entry name" value="Cellulose-bd_IV"/>
</dbReference>
<feature type="chain" id="PRO_5045246384" evidence="5">
    <location>
        <begin position="18"/>
        <end position="1457"/>
    </location>
</feature>
<protein>
    <submittedName>
        <fullName evidence="9">Carbohydrate binding domain-containing protein</fullName>
    </submittedName>
</protein>
<evidence type="ECO:0000256" key="3">
    <source>
        <dbReference type="ARBA" id="ARBA00022801"/>
    </source>
</evidence>
<keyword evidence="3" id="KW-0378">Hydrolase</keyword>
<reference evidence="9 10" key="1">
    <citation type="submission" date="2021-06" db="EMBL/GenBank/DDBJ databases">
        <authorList>
            <person name="Sun Q."/>
            <person name="Li D."/>
        </authorList>
    </citation>
    <scope>NUCLEOTIDE SEQUENCE [LARGE SCALE GENOMIC DNA]</scope>
    <source>
        <strain evidence="9 10">MSJ-6</strain>
    </source>
</reference>
<dbReference type="InterPro" id="IPR005084">
    <property type="entry name" value="CBM6"/>
</dbReference>
<evidence type="ECO:0000259" key="8">
    <source>
        <dbReference type="PROSITE" id="PS51762"/>
    </source>
</evidence>
<feature type="compositionally biased region" description="Low complexity" evidence="4">
    <location>
        <begin position="378"/>
        <end position="388"/>
    </location>
</feature>